<evidence type="ECO:0000259" key="1">
    <source>
        <dbReference type="PROSITE" id="PS50181"/>
    </source>
</evidence>
<dbReference type="InterPro" id="IPR001810">
    <property type="entry name" value="F-box_dom"/>
</dbReference>
<dbReference type="InterPro" id="IPR032675">
    <property type="entry name" value="LRR_dom_sf"/>
</dbReference>
<dbReference type="SUPFAM" id="SSF81383">
    <property type="entry name" value="F-box domain"/>
    <property type="match status" value="1"/>
</dbReference>
<dbReference type="EMBL" id="OOIL02006885">
    <property type="protein sequence ID" value="VFR03505.1"/>
    <property type="molecule type" value="Genomic_DNA"/>
</dbReference>
<dbReference type="Pfam" id="PF00646">
    <property type="entry name" value="F-box"/>
    <property type="match status" value="1"/>
</dbReference>
<dbReference type="AlphaFoldDB" id="A0A484NUF5"/>
<dbReference type="SMART" id="SM00579">
    <property type="entry name" value="FBD"/>
    <property type="match status" value="1"/>
</dbReference>
<dbReference type="Pfam" id="PF24758">
    <property type="entry name" value="LRR_At5g56370"/>
    <property type="match status" value="1"/>
</dbReference>
<dbReference type="Pfam" id="PF08387">
    <property type="entry name" value="FBD"/>
    <property type="match status" value="1"/>
</dbReference>
<gene>
    <name evidence="2" type="ORF">CCAM_LOCUS45280</name>
</gene>
<dbReference type="Proteomes" id="UP000595140">
    <property type="component" value="Unassembled WGS sequence"/>
</dbReference>
<dbReference type="PROSITE" id="PS50181">
    <property type="entry name" value="FBOX"/>
    <property type="match status" value="1"/>
</dbReference>
<reference evidence="2 3" key="1">
    <citation type="submission" date="2018-04" db="EMBL/GenBank/DDBJ databases">
        <authorList>
            <person name="Vogel A."/>
        </authorList>
    </citation>
    <scope>NUCLEOTIDE SEQUENCE [LARGE SCALE GENOMIC DNA]</scope>
</reference>
<dbReference type="SMART" id="SM00256">
    <property type="entry name" value="FBOX"/>
    <property type="match status" value="1"/>
</dbReference>
<dbReference type="Gene3D" id="3.80.10.10">
    <property type="entry name" value="Ribonuclease Inhibitor"/>
    <property type="match status" value="1"/>
</dbReference>
<dbReference type="PANTHER" id="PTHR31900:SF27">
    <property type="entry name" value="FBD DOMAIN-CONTAINING PROTEIN"/>
    <property type="match status" value="1"/>
</dbReference>
<accession>A0A484NUF5</accession>
<evidence type="ECO:0000313" key="2">
    <source>
        <dbReference type="EMBL" id="VFR03505.1"/>
    </source>
</evidence>
<keyword evidence="3" id="KW-1185">Reference proteome</keyword>
<organism evidence="2 3">
    <name type="scientific">Cuscuta campestris</name>
    <dbReference type="NCBI Taxonomy" id="132261"/>
    <lineage>
        <taxon>Eukaryota</taxon>
        <taxon>Viridiplantae</taxon>
        <taxon>Streptophyta</taxon>
        <taxon>Embryophyta</taxon>
        <taxon>Tracheophyta</taxon>
        <taxon>Spermatophyta</taxon>
        <taxon>Magnoliopsida</taxon>
        <taxon>eudicotyledons</taxon>
        <taxon>Gunneridae</taxon>
        <taxon>Pentapetalae</taxon>
        <taxon>asterids</taxon>
        <taxon>lamiids</taxon>
        <taxon>Solanales</taxon>
        <taxon>Convolvulaceae</taxon>
        <taxon>Cuscuteae</taxon>
        <taxon>Cuscuta</taxon>
        <taxon>Cuscuta subgen. Grammica</taxon>
        <taxon>Cuscuta sect. Cleistogrammica</taxon>
    </lineage>
</organism>
<dbReference type="InterPro" id="IPR036047">
    <property type="entry name" value="F-box-like_dom_sf"/>
</dbReference>
<sequence>MISQLPDELKDRILECLNTRNAARTALLSSQWREVWLRHGRLLFDWGFEKLGTVGSTRMAFGKMVSDILLLRSGPVKTFKLEYGPEPTQSDLEVWCRYLSRNGIEDLHLSFRTVGDERHEPKYKLPICLFSCPTIKHLSLGSFFIDFPANARLGSVFPCLTSLQLVDCVVSVHRANGTSPSCPNLEELVFQNCVHIENLLTSVPKLKLLGAWDQPVGIDWEWFKPRFLVVTSLFMTAKLLLFKNAGVAKPSFPTALNIEELWLHDFSFAAEAFTASIQLLKECPNLLTLGIVLEDEPSFMRARETISRMLENSSGWLNDHDLCRLENVEIRSFTGSRQEMLFVKAILSNTPALERLVIMESDDFDDAQALKLSRELLCFPRASPKAQVLFVDSNTMFGSRNSKEKRKENGVENKFSCLVRKENWKKKRMRRQNVPNGRKTKFLPFWRGK</sequence>
<dbReference type="SUPFAM" id="SSF52047">
    <property type="entry name" value="RNI-like"/>
    <property type="match status" value="1"/>
</dbReference>
<name>A0A484NUF5_9ASTE</name>
<protein>
    <recommendedName>
        <fullName evidence="1">F-box domain-containing protein</fullName>
    </recommendedName>
</protein>
<dbReference type="InterPro" id="IPR006566">
    <property type="entry name" value="FBD"/>
</dbReference>
<dbReference type="PANTHER" id="PTHR31900">
    <property type="entry name" value="F-BOX/RNI SUPERFAMILY PROTEIN-RELATED"/>
    <property type="match status" value="1"/>
</dbReference>
<dbReference type="InterPro" id="IPR050232">
    <property type="entry name" value="FBL13/AtMIF1-like"/>
</dbReference>
<dbReference type="OrthoDB" id="1301321at2759"/>
<dbReference type="InterPro" id="IPR055411">
    <property type="entry name" value="LRR_FXL15/At3g58940/PEG3-like"/>
</dbReference>
<feature type="domain" description="F-box" evidence="1">
    <location>
        <begin position="1"/>
        <end position="51"/>
    </location>
</feature>
<evidence type="ECO:0000313" key="3">
    <source>
        <dbReference type="Proteomes" id="UP000595140"/>
    </source>
</evidence>
<proteinExistence type="predicted"/>